<dbReference type="OrthoDB" id="785361at2759"/>
<dbReference type="PANTHER" id="PTHR35218">
    <property type="entry name" value="RNASE H DOMAIN-CONTAINING PROTEIN"/>
    <property type="match status" value="1"/>
</dbReference>
<dbReference type="Gene3D" id="3.60.10.10">
    <property type="entry name" value="Endonuclease/exonuclease/phosphatase"/>
    <property type="match status" value="1"/>
</dbReference>
<feature type="domain" description="Endonuclease/exonuclease/phosphatase" evidence="1">
    <location>
        <begin position="7"/>
        <end position="186"/>
    </location>
</feature>
<organism evidence="2 3">
    <name type="scientific">Dioscorea zingiberensis</name>
    <dbReference type="NCBI Taxonomy" id="325984"/>
    <lineage>
        <taxon>Eukaryota</taxon>
        <taxon>Viridiplantae</taxon>
        <taxon>Streptophyta</taxon>
        <taxon>Embryophyta</taxon>
        <taxon>Tracheophyta</taxon>
        <taxon>Spermatophyta</taxon>
        <taxon>Magnoliopsida</taxon>
        <taxon>Liliopsida</taxon>
        <taxon>Dioscoreales</taxon>
        <taxon>Dioscoreaceae</taxon>
        <taxon>Dioscorea</taxon>
    </lineage>
</organism>
<evidence type="ECO:0000313" key="2">
    <source>
        <dbReference type="EMBL" id="KAJ0987975.1"/>
    </source>
</evidence>
<accession>A0A9D5HSN9</accession>
<dbReference type="InterPro" id="IPR005135">
    <property type="entry name" value="Endo/exonuclease/phosphatase"/>
</dbReference>
<sequence>MDSIKIISWNCRGISNPKTFSKIRALMRSHQPDLVCLVETRADANQAIKVCNKFSKLWEWAAIHARGMSGGIITLWKYGVGKVTPIAQSRYALHLILSTDKPRHWVLSVIYNSQNVQYQKVLWRDLSHMSSLSLPWVLVGDFNAILSIEEHRGGRFDRYAVKSKLFSEFMSVNHLLDLGFYGTAFTWCNN</sequence>
<name>A0A9D5HSN9_9LILI</name>
<dbReference type="SUPFAM" id="SSF56219">
    <property type="entry name" value="DNase I-like"/>
    <property type="match status" value="1"/>
</dbReference>
<reference evidence="2" key="2">
    <citation type="journal article" date="2022" name="Hortic Res">
        <title>The genome of Dioscorea zingiberensis sheds light on the biosynthesis, origin and evolution of the medicinally important diosgenin saponins.</title>
        <authorList>
            <person name="Li Y."/>
            <person name="Tan C."/>
            <person name="Li Z."/>
            <person name="Guo J."/>
            <person name="Li S."/>
            <person name="Chen X."/>
            <person name="Wang C."/>
            <person name="Dai X."/>
            <person name="Yang H."/>
            <person name="Song W."/>
            <person name="Hou L."/>
            <person name="Xu J."/>
            <person name="Tong Z."/>
            <person name="Xu A."/>
            <person name="Yuan X."/>
            <person name="Wang W."/>
            <person name="Yang Q."/>
            <person name="Chen L."/>
            <person name="Sun Z."/>
            <person name="Wang K."/>
            <person name="Pan B."/>
            <person name="Chen J."/>
            <person name="Bao Y."/>
            <person name="Liu F."/>
            <person name="Qi X."/>
            <person name="Gang D.R."/>
            <person name="Wen J."/>
            <person name="Li J."/>
        </authorList>
    </citation>
    <scope>NUCLEOTIDE SEQUENCE</scope>
    <source>
        <strain evidence="2">Dzin_1.0</strain>
    </source>
</reference>
<proteinExistence type="predicted"/>
<dbReference type="Pfam" id="PF03372">
    <property type="entry name" value="Exo_endo_phos"/>
    <property type="match status" value="1"/>
</dbReference>
<gene>
    <name evidence="2" type="ORF">J5N97_006331</name>
</gene>
<dbReference type="EMBL" id="JAGGNH010000001">
    <property type="protein sequence ID" value="KAJ0987975.1"/>
    <property type="molecule type" value="Genomic_DNA"/>
</dbReference>
<dbReference type="GO" id="GO:0003824">
    <property type="term" value="F:catalytic activity"/>
    <property type="evidence" value="ECO:0007669"/>
    <property type="project" value="InterPro"/>
</dbReference>
<dbReference type="Proteomes" id="UP001085076">
    <property type="component" value="Miscellaneous, Linkage group lg01"/>
</dbReference>
<keyword evidence="3" id="KW-1185">Reference proteome</keyword>
<protein>
    <recommendedName>
        <fullName evidence="1">Endonuclease/exonuclease/phosphatase domain-containing protein</fullName>
    </recommendedName>
</protein>
<comment type="caution">
    <text evidence="2">The sequence shown here is derived from an EMBL/GenBank/DDBJ whole genome shotgun (WGS) entry which is preliminary data.</text>
</comment>
<evidence type="ECO:0000313" key="3">
    <source>
        <dbReference type="Proteomes" id="UP001085076"/>
    </source>
</evidence>
<dbReference type="AlphaFoldDB" id="A0A9D5HSN9"/>
<dbReference type="InterPro" id="IPR036691">
    <property type="entry name" value="Endo/exonu/phosph_ase_sf"/>
</dbReference>
<dbReference type="PANTHER" id="PTHR35218:SF7">
    <property type="entry name" value="ENDONUCLEASE_EXONUCLEASE_PHOSPHATASE"/>
    <property type="match status" value="1"/>
</dbReference>
<reference evidence="2" key="1">
    <citation type="submission" date="2021-03" db="EMBL/GenBank/DDBJ databases">
        <authorList>
            <person name="Li Z."/>
            <person name="Yang C."/>
        </authorList>
    </citation>
    <scope>NUCLEOTIDE SEQUENCE</scope>
    <source>
        <strain evidence="2">Dzin_1.0</strain>
        <tissue evidence="2">Leaf</tissue>
    </source>
</reference>
<evidence type="ECO:0000259" key="1">
    <source>
        <dbReference type="Pfam" id="PF03372"/>
    </source>
</evidence>